<feature type="compositionally biased region" description="Polar residues" evidence="6">
    <location>
        <begin position="404"/>
        <end position="414"/>
    </location>
</feature>
<dbReference type="Proteomes" id="UP000035681">
    <property type="component" value="Unplaced"/>
</dbReference>
<dbReference type="InterPro" id="IPR000798">
    <property type="entry name" value="Ez/rad/moesin-like"/>
</dbReference>
<dbReference type="InterPro" id="IPR018979">
    <property type="entry name" value="FERM_N"/>
</dbReference>
<dbReference type="InterPro" id="IPR035963">
    <property type="entry name" value="FERM_2"/>
</dbReference>
<dbReference type="SUPFAM" id="SSF54236">
    <property type="entry name" value="Ubiquitin-like"/>
    <property type="match status" value="1"/>
</dbReference>
<dbReference type="SUPFAM" id="SSF47031">
    <property type="entry name" value="Second domain of FERM"/>
    <property type="match status" value="1"/>
</dbReference>
<dbReference type="PROSITE" id="PS50057">
    <property type="entry name" value="FERM_3"/>
    <property type="match status" value="1"/>
</dbReference>
<proteinExistence type="predicted"/>
<dbReference type="Pfam" id="PF09380">
    <property type="entry name" value="FERM_C"/>
    <property type="match status" value="1"/>
</dbReference>
<dbReference type="SMART" id="SM00295">
    <property type="entry name" value="B41"/>
    <property type="match status" value="1"/>
</dbReference>
<organism evidence="9">
    <name type="scientific">Strongyloides stercoralis</name>
    <name type="common">Threadworm</name>
    <dbReference type="NCBI Taxonomy" id="6248"/>
    <lineage>
        <taxon>Eukaryota</taxon>
        <taxon>Metazoa</taxon>
        <taxon>Ecdysozoa</taxon>
        <taxon>Nematoda</taxon>
        <taxon>Chromadorea</taxon>
        <taxon>Rhabditida</taxon>
        <taxon>Tylenchina</taxon>
        <taxon>Panagrolaimomorpha</taxon>
        <taxon>Strongyloidoidea</taxon>
        <taxon>Strongyloididae</taxon>
        <taxon>Strongyloides</taxon>
    </lineage>
</organism>
<dbReference type="InterPro" id="IPR019749">
    <property type="entry name" value="Band_41_domain"/>
</dbReference>
<evidence type="ECO:0000313" key="8">
    <source>
        <dbReference type="Proteomes" id="UP000035681"/>
    </source>
</evidence>
<dbReference type="GO" id="GO:0005912">
    <property type="term" value="C:adherens junction"/>
    <property type="evidence" value="ECO:0007669"/>
    <property type="project" value="UniProtKB-SubCell"/>
</dbReference>
<dbReference type="PANTHER" id="PTHR23280:SF25">
    <property type="entry name" value="MOESIN_EZRIN_RADIXIN HOMOLOG 1"/>
    <property type="match status" value="1"/>
</dbReference>
<dbReference type="InterPro" id="IPR019747">
    <property type="entry name" value="FERM_CS"/>
</dbReference>
<keyword evidence="4" id="KW-0963">Cytoplasm</keyword>
<dbReference type="InterPro" id="IPR014847">
    <property type="entry name" value="FA"/>
</dbReference>
<dbReference type="GO" id="GO:0031032">
    <property type="term" value="P:actomyosin structure organization"/>
    <property type="evidence" value="ECO:0007669"/>
    <property type="project" value="TreeGrafter"/>
</dbReference>
<dbReference type="AlphaFoldDB" id="A0A0K0DWF4"/>
<dbReference type="GO" id="GO:0008092">
    <property type="term" value="F:cytoskeletal protein binding"/>
    <property type="evidence" value="ECO:0007669"/>
    <property type="project" value="InterPro"/>
</dbReference>
<evidence type="ECO:0000259" key="7">
    <source>
        <dbReference type="PROSITE" id="PS50057"/>
    </source>
</evidence>
<sequence>MTSGFFRTLSQRLTSRKGNNEVNNSSGKISSQPLYLPQDKVINDKKKIQKSGYEIMEKKFDKRREILCSVFLLDGTILDFVMNKKSETKELYDLVYYSLDLEEKDYFGLCYKDHSGIQTWLDPLKRINKQVDENESRFKFDFRVKFFSSDPSHLREELTKYQFFLQLKSDIEKGKLECDRQTAIDLAAYSLQSECGDYDPCKHNPAFVSEFRFYPKQDEEMEIAILERYKRCKGQTPAQAEMNYLNRAKELQMYGVDRHIVQGKDGNNYKLGLTPTGMLVADGEQMIGFFRWECMQKLDFKNKKITLVVEDDEGTGKRDRIQLHTFVFNLTSHKACKHLWKCAIEYHTFYRLKFHRSNKKPKAQLFRLGSTFKYRGKTEYENVHRETGRLSRRCTSTFERKPSQRQPPRQSYFNNKAERNEIKSKILSTNDGLSNLGEENVNLDVTSFIKKINSGSPISNASSGYISSHNLSQSLTHLNSILQNQKTSIERAGNVTQNENIGNNFNTRSFKSTYDLINETPYITRIEINNCETPKRQNQQIHQKQFSSLGISSNYLKVNYNTEGNKRISTQSKIVTNL</sequence>
<dbReference type="GO" id="GO:0016020">
    <property type="term" value="C:membrane"/>
    <property type="evidence" value="ECO:0007669"/>
    <property type="project" value="UniProtKB-ARBA"/>
</dbReference>
<dbReference type="Pfam" id="PF00373">
    <property type="entry name" value="FERM_M"/>
    <property type="match status" value="1"/>
</dbReference>
<dbReference type="InterPro" id="IPR011993">
    <property type="entry name" value="PH-like_dom_sf"/>
</dbReference>
<feature type="domain" description="FERM" evidence="7">
    <location>
        <begin position="66"/>
        <end position="354"/>
    </location>
</feature>
<dbReference type="FunFam" id="2.30.29.30:FF:000002">
    <property type="entry name" value="Band 4.1-like protein 5 isoform 1"/>
    <property type="match status" value="1"/>
</dbReference>
<dbReference type="PROSITE" id="PS00660">
    <property type="entry name" value="FERM_1"/>
    <property type="match status" value="1"/>
</dbReference>
<dbReference type="SMART" id="SM01196">
    <property type="entry name" value="FERM_C"/>
    <property type="match status" value="1"/>
</dbReference>
<dbReference type="PRINTS" id="PR00935">
    <property type="entry name" value="BAND41"/>
</dbReference>
<dbReference type="WBParaSite" id="TCONS_00006179.p1">
    <property type="protein sequence ID" value="TCONS_00006179.p1"/>
    <property type="gene ID" value="XLOC_004354"/>
</dbReference>
<dbReference type="Gene3D" id="2.30.29.30">
    <property type="entry name" value="Pleckstrin-homology domain (PH domain)/Phosphotyrosine-binding domain (PTB)"/>
    <property type="match status" value="1"/>
</dbReference>
<dbReference type="CDD" id="cd14473">
    <property type="entry name" value="FERM_B-lobe"/>
    <property type="match status" value="1"/>
</dbReference>
<dbReference type="FunFam" id="1.20.80.10:FF:000003">
    <property type="entry name" value="Tyrosine-protein phosphatase non-receptor type 4"/>
    <property type="match status" value="1"/>
</dbReference>
<protein>
    <recommendedName>
        <fullName evidence="3">Moesin/ezrin/radixin homolog 1</fullName>
    </recommendedName>
</protein>
<dbReference type="InterPro" id="IPR014352">
    <property type="entry name" value="FERM/acyl-CoA-bd_prot_sf"/>
</dbReference>
<dbReference type="InterPro" id="IPR018980">
    <property type="entry name" value="FERM_PH-like_C"/>
</dbReference>
<dbReference type="SUPFAM" id="SSF50729">
    <property type="entry name" value="PH domain-like"/>
    <property type="match status" value="1"/>
</dbReference>
<dbReference type="SMART" id="SM01195">
    <property type="entry name" value="FA"/>
    <property type="match status" value="1"/>
</dbReference>
<dbReference type="Pfam" id="PF09379">
    <property type="entry name" value="FERM_N"/>
    <property type="match status" value="1"/>
</dbReference>
<dbReference type="CDD" id="cd13186">
    <property type="entry name" value="FERM_C_NBL4_NBL5"/>
    <property type="match status" value="1"/>
</dbReference>
<dbReference type="Pfam" id="PF08736">
    <property type="entry name" value="FA"/>
    <property type="match status" value="1"/>
</dbReference>
<evidence type="ECO:0000256" key="3">
    <source>
        <dbReference type="ARBA" id="ARBA00022025"/>
    </source>
</evidence>
<comment type="subcellular location">
    <subcellularLocation>
        <location evidence="2">Cell junction</location>
        <location evidence="2">Adherens junction</location>
    </subcellularLocation>
    <subcellularLocation>
        <location evidence="5">Cell projection</location>
        <location evidence="5">Rhabdomere</location>
    </subcellularLocation>
    <subcellularLocation>
        <location evidence="1">Cytoplasm</location>
    </subcellularLocation>
</comment>
<dbReference type="STRING" id="6248.A0A0K0DWF4"/>
<feature type="region of interest" description="Disordered" evidence="6">
    <location>
        <begin position="395"/>
        <end position="417"/>
    </location>
</feature>
<dbReference type="Gene3D" id="1.20.80.10">
    <property type="match status" value="1"/>
</dbReference>
<evidence type="ECO:0000256" key="2">
    <source>
        <dbReference type="ARBA" id="ARBA00004536"/>
    </source>
</evidence>
<accession>A0A0K0DWF4</accession>
<dbReference type="InterPro" id="IPR000299">
    <property type="entry name" value="FERM_domain"/>
</dbReference>
<dbReference type="InterPro" id="IPR019748">
    <property type="entry name" value="FERM_central"/>
</dbReference>
<reference evidence="9" key="1">
    <citation type="submission" date="2015-08" db="UniProtKB">
        <authorList>
            <consortium name="WormBaseParasite"/>
        </authorList>
    </citation>
    <scope>IDENTIFICATION</scope>
</reference>
<dbReference type="WBParaSite" id="SSTP_0000157000.1">
    <property type="protein sequence ID" value="SSTP_0000157000.1"/>
    <property type="gene ID" value="SSTP_0000157000"/>
</dbReference>
<dbReference type="GO" id="GO:0005737">
    <property type="term" value="C:cytoplasm"/>
    <property type="evidence" value="ECO:0007669"/>
    <property type="project" value="UniProtKB-SubCell"/>
</dbReference>
<dbReference type="PANTHER" id="PTHR23280">
    <property type="entry name" value="4.1 G PROTEIN"/>
    <property type="match status" value="1"/>
</dbReference>
<evidence type="ECO:0000256" key="4">
    <source>
        <dbReference type="ARBA" id="ARBA00022490"/>
    </source>
</evidence>
<evidence type="ECO:0000256" key="6">
    <source>
        <dbReference type="SAM" id="MobiDB-lite"/>
    </source>
</evidence>
<name>A0A0K0DWF4_STRER</name>
<dbReference type="InterPro" id="IPR029071">
    <property type="entry name" value="Ubiquitin-like_domsf"/>
</dbReference>
<evidence type="ECO:0000313" key="9">
    <source>
        <dbReference type="WBParaSite" id="SSTP_0000157000.1"/>
    </source>
</evidence>
<dbReference type="PRINTS" id="PR00661">
    <property type="entry name" value="ERMFAMILY"/>
</dbReference>
<evidence type="ECO:0000256" key="5">
    <source>
        <dbReference type="ARBA" id="ARBA00043944"/>
    </source>
</evidence>
<evidence type="ECO:0000256" key="1">
    <source>
        <dbReference type="ARBA" id="ARBA00004496"/>
    </source>
</evidence>
<dbReference type="Gene3D" id="3.10.20.90">
    <property type="entry name" value="Phosphatidylinositol 3-kinase Catalytic Subunit, Chain A, domain 1"/>
    <property type="match status" value="1"/>
</dbReference>
<keyword evidence="8" id="KW-1185">Reference proteome</keyword>
<dbReference type="GO" id="GO:0005856">
    <property type="term" value="C:cytoskeleton"/>
    <property type="evidence" value="ECO:0007669"/>
    <property type="project" value="TreeGrafter"/>
</dbReference>